<dbReference type="CDD" id="cd00609">
    <property type="entry name" value="AAT_like"/>
    <property type="match status" value="1"/>
</dbReference>
<comment type="similarity">
    <text evidence="1">In the C-terminal section; belongs to the class-I pyridoxal-phosphate-dependent aminotransferase family.</text>
</comment>
<accession>A0A9Q2NYG8</accession>
<dbReference type="InterPro" id="IPR015422">
    <property type="entry name" value="PyrdxlP-dep_Trfase_small"/>
</dbReference>
<dbReference type="Gene3D" id="1.10.10.10">
    <property type="entry name" value="Winged helix-like DNA-binding domain superfamily/Winged helix DNA-binding domain"/>
    <property type="match status" value="1"/>
</dbReference>
<dbReference type="InterPro" id="IPR036388">
    <property type="entry name" value="WH-like_DNA-bd_sf"/>
</dbReference>
<dbReference type="InterPro" id="IPR015421">
    <property type="entry name" value="PyrdxlP-dep_Trfase_major"/>
</dbReference>
<dbReference type="PANTHER" id="PTHR46577:SF1">
    <property type="entry name" value="HTH-TYPE TRANSCRIPTIONAL REGULATORY PROTEIN GABR"/>
    <property type="match status" value="1"/>
</dbReference>
<comment type="caution">
    <text evidence="7">The sequence shown here is derived from an EMBL/GenBank/DDBJ whole genome shotgun (WGS) entry which is preliminary data.</text>
</comment>
<reference evidence="7 10" key="1">
    <citation type="submission" date="2021-01" db="EMBL/GenBank/DDBJ databases">
        <title>Diatom-associated Roseobacters Show Island Model of Population Structure.</title>
        <authorList>
            <person name="Qu L."/>
            <person name="Feng X."/>
            <person name="Chen Y."/>
            <person name="Li L."/>
            <person name="Wang X."/>
            <person name="Hu Z."/>
            <person name="Wang H."/>
            <person name="Luo H."/>
        </authorList>
    </citation>
    <scope>NUCLEOTIDE SEQUENCE</scope>
    <source>
        <strain evidence="8 10">CC28-63</strain>
        <strain evidence="7">CC28-69</strain>
    </source>
</reference>
<dbReference type="Gene3D" id="3.40.640.10">
    <property type="entry name" value="Type I PLP-dependent aspartate aminotransferase-like (Major domain)"/>
    <property type="match status" value="1"/>
</dbReference>
<keyword evidence="5" id="KW-0804">Transcription</keyword>
<name>A0A9Q2NYG8_9RHOB</name>
<dbReference type="GO" id="GO:0030170">
    <property type="term" value="F:pyridoxal phosphate binding"/>
    <property type="evidence" value="ECO:0007669"/>
    <property type="project" value="InterPro"/>
</dbReference>
<feature type="domain" description="HTH gntR-type" evidence="6">
    <location>
        <begin position="57"/>
        <end position="125"/>
    </location>
</feature>
<dbReference type="InterPro" id="IPR015424">
    <property type="entry name" value="PyrdxlP-dep_Trfase"/>
</dbReference>
<evidence type="ECO:0000259" key="6">
    <source>
        <dbReference type="PROSITE" id="PS50949"/>
    </source>
</evidence>
<evidence type="ECO:0000256" key="1">
    <source>
        <dbReference type="ARBA" id="ARBA00005384"/>
    </source>
</evidence>
<keyword evidence="7" id="KW-0808">Transferase</keyword>
<dbReference type="EMBL" id="JAFBXE010000004">
    <property type="protein sequence ID" value="MBM2412036.1"/>
    <property type="molecule type" value="Genomic_DNA"/>
</dbReference>
<dbReference type="AlphaFoldDB" id="A0A9Q2NYG8"/>
<keyword evidence="3" id="KW-0805">Transcription regulation</keyword>
<dbReference type="SMART" id="SM00345">
    <property type="entry name" value="HTH_GNTR"/>
    <property type="match status" value="1"/>
</dbReference>
<evidence type="ECO:0000256" key="3">
    <source>
        <dbReference type="ARBA" id="ARBA00023015"/>
    </source>
</evidence>
<dbReference type="Proteomes" id="UP000809440">
    <property type="component" value="Unassembled WGS sequence"/>
</dbReference>
<dbReference type="InterPro" id="IPR000524">
    <property type="entry name" value="Tscrpt_reg_HTH_GntR"/>
</dbReference>
<dbReference type="EMBL" id="JAFBXF010000004">
    <property type="protein sequence ID" value="MBM2416704.1"/>
    <property type="molecule type" value="Genomic_DNA"/>
</dbReference>
<dbReference type="OrthoDB" id="9804020at2"/>
<evidence type="ECO:0000256" key="5">
    <source>
        <dbReference type="ARBA" id="ARBA00023163"/>
    </source>
</evidence>
<sequence length="507" mass="56011">MGVLLKCIDTILIYRSKCIAITIQKWIHSSHVTLQRKIVSDTISPDKIVALPQPAAGPKYKRVADTIQTAIRSGDLRAGDKLPPVRELAWSLGITPGTVARAYTLLTDAGHAVAEVGRGTFVANRTTRVTRPVREYVTVPVQDGKLSLFSPQLPDLGQVSLIQNAFARIGETAPERLLHYPTREAYRPLREAAVYWLRSIPLGSIDESDVVIVHGAQNGLSVILQTILHGPRPTVLVEDMAYPGFRRTADLLRADVVGVPSDEHGLLPDALSEIARTTRAQVLCTSPDVHNPTLACTPSERRKAIAEVCRTQDIQIIEDNCYRRTDITAPSYRILAPERAWHLTSISKLLTPALRIGFATAPRGRGPELRQIAEHGFFGIAQPLAEVAERILTAPETDEIMVAIRERMAEYVRVAVNALGTYRLTWHEDVPFLWLPLPQGWRAAAFCRAAEARGIQIRSADEFALRDGRAPHAVRIAVNAQVPLQVFENAMLQLRDLLGHPPEQISV</sequence>
<dbReference type="Proteomes" id="UP000755667">
    <property type="component" value="Unassembled WGS sequence"/>
</dbReference>
<evidence type="ECO:0000313" key="7">
    <source>
        <dbReference type="EMBL" id="MBM2412036.1"/>
    </source>
</evidence>
<dbReference type="InterPro" id="IPR036390">
    <property type="entry name" value="WH_DNA-bd_sf"/>
</dbReference>
<evidence type="ECO:0000313" key="8">
    <source>
        <dbReference type="EMBL" id="MBM2416704.1"/>
    </source>
</evidence>
<proteinExistence type="inferred from homology"/>
<dbReference type="InterPro" id="IPR004839">
    <property type="entry name" value="Aminotransferase_I/II_large"/>
</dbReference>
<evidence type="ECO:0000313" key="9">
    <source>
        <dbReference type="Proteomes" id="UP000755667"/>
    </source>
</evidence>
<keyword evidence="10" id="KW-1185">Reference proteome</keyword>
<gene>
    <name evidence="7" type="ORF">JQX41_06980</name>
    <name evidence="8" type="ORF">JQX48_06985</name>
</gene>
<dbReference type="CDD" id="cd07377">
    <property type="entry name" value="WHTH_GntR"/>
    <property type="match status" value="1"/>
</dbReference>
<evidence type="ECO:0000256" key="4">
    <source>
        <dbReference type="ARBA" id="ARBA00023125"/>
    </source>
</evidence>
<dbReference type="Gene3D" id="3.90.1150.10">
    <property type="entry name" value="Aspartate Aminotransferase, domain 1"/>
    <property type="match status" value="1"/>
</dbReference>
<organism evidence="7 9">
    <name type="scientific">Marivita cryptomonadis</name>
    <dbReference type="NCBI Taxonomy" id="505252"/>
    <lineage>
        <taxon>Bacteria</taxon>
        <taxon>Pseudomonadati</taxon>
        <taxon>Pseudomonadota</taxon>
        <taxon>Alphaproteobacteria</taxon>
        <taxon>Rhodobacterales</taxon>
        <taxon>Roseobacteraceae</taxon>
        <taxon>Marivita</taxon>
    </lineage>
</organism>
<protein>
    <submittedName>
        <fullName evidence="7">PLP-dependent aminotransferase family protein</fullName>
    </submittedName>
</protein>
<dbReference type="InterPro" id="IPR051446">
    <property type="entry name" value="HTH_trans_reg/aminotransferase"/>
</dbReference>
<keyword evidence="2" id="KW-0663">Pyridoxal phosphate</keyword>
<keyword evidence="7" id="KW-0032">Aminotransferase</keyword>
<keyword evidence="4" id="KW-0238">DNA-binding</keyword>
<dbReference type="GO" id="GO:0003700">
    <property type="term" value="F:DNA-binding transcription factor activity"/>
    <property type="evidence" value="ECO:0007669"/>
    <property type="project" value="InterPro"/>
</dbReference>
<dbReference type="SUPFAM" id="SSF53383">
    <property type="entry name" value="PLP-dependent transferases"/>
    <property type="match status" value="1"/>
</dbReference>
<dbReference type="PROSITE" id="PS50949">
    <property type="entry name" value="HTH_GNTR"/>
    <property type="match status" value="1"/>
</dbReference>
<dbReference type="Pfam" id="PF00155">
    <property type="entry name" value="Aminotran_1_2"/>
    <property type="match status" value="1"/>
</dbReference>
<dbReference type="Pfam" id="PF00392">
    <property type="entry name" value="GntR"/>
    <property type="match status" value="1"/>
</dbReference>
<dbReference type="GO" id="GO:0003677">
    <property type="term" value="F:DNA binding"/>
    <property type="evidence" value="ECO:0007669"/>
    <property type="project" value="UniProtKB-KW"/>
</dbReference>
<dbReference type="SUPFAM" id="SSF46785">
    <property type="entry name" value="Winged helix' DNA-binding domain"/>
    <property type="match status" value="1"/>
</dbReference>
<evidence type="ECO:0000313" key="10">
    <source>
        <dbReference type="Proteomes" id="UP000809440"/>
    </source>
</evidence>
<dbReference type="GO" id="GO:0008483">
    <property type="term" value="F:transaminase activity"/>
    <property type="evidence" value="ECO:0007669"/>
    <property type="project" value="UniProtKB-KW"/>
</dbReference>
<evidence type="ECO:0000256" key="2">
    <source>
        <dbReference type="ARBA" id="ARBA00022898"/>
    </source>
</evidence>
<dbReference type="PANTHER" id="PTHR46577">
    <property type="entry name" value="HTH-TYPE TRANSCRIPTIONAL REGULATORY PROTEIN GABR"/>
    <property type="match status" value="1"/>
</dbReference>